<reference evidence="3 4" key="1">
    <citation type="submission" date="2024-02" db="EMBL/GenBank/DDBJ databases">
        <title>Haloferula sargassicola NBRC 104335.</title>
        <authorList>
            <person name="Ichikawa N."/>
            <person name="Katano-Makiyama Y."/>
            <person name="Hidaka K."/>
        </authorList>
    </citation>
    <scope>NUCLEOTIDE SEQUENCE [LARGE SCALE GENOMIC DNA]</scope>
    <source>
        <strain evidence="3 4">NBRC 104335</strain>
    </source>
</reference>
<organism evidence="3 4">
    <name type="scientific">Haloferula sargassicola</name>
    <dbReference type="NCBI Taxonomy" id="490096"/>
    <lineage>
        <taxon>Bacteria</taxon>
        <taxon>Pseudomonadati</taxon>
        <taxon>Verrucomicrobiota</taxon>
        <taxon>Verrucomicrobiia</taxon>
        <taxon>Verrucomicrobiales</taxon>
        <taxon>Verrucomicrobiaceae</taxon>
        <taxon>Haloferula</taxon>
    </lineage>
</organism>
<evidence type="ECO:0000313" key="3">
    <source>
        <dbReference type="EMBL" id="GAA5482009.1"/>
    </source>
</evidence>
<name>A0ABP9UPR3_9BACT</name>
<keyword evidence="1" id="KW-0472">Membrane</keyword>
<dbReference type="Pfam" id="PF01882">
    <property type="entry name" value="DUF58"/>
    <property type="match status" value="1"/>
</dbReference>
<dbReference type="InterPro" id="IPR002881">
    <property type="entry name" value="DUF58"/>
</dbReference>
<comment type="caution">
    <text evidence="3">The sequence shown here is derived from an EMBL/GenBank/DDBJ whole genome shotgun (WGS) entry which is preliminary data.</text>
</comment>
<evidence type="ECO:0000256" key="1">
    <source>
        <dbReference type="SAM" id="Phobius"/>
    </source>
</evidence>
<feature type="transmembrane region" description="Helical" evidence="1">
    <location>
        <begin position="20"/>
        <end position="40"/>
    </location>
</feature>
<dbReference type="EMBL" id="BAABRI010000006">
    <property type="protein sequence ID" value="GAA5482009.1"/>
    <property type="molecule type" value="Genomic_DNA"/>
</dbReference>
<keyword evidence="1" id="KW-1133">Transmembrane helix</keyword>
<protein>
    <recommendedName>
        <fullName evidence="2">DUF58 domain-containing protein</fullName>
    </recommendedName>
</protein>
<gene>
    <name evidence="3" type="ORF">Hsar01_01224</name>
</gene>
<feature type="domain" description="DUF58" evidence="2">
    <location>
        <begin position="256"/>
        <end position="417"/>
    </location>
</feature>
<feature type="transmembrane region" description="Helical" evidence="1">
    <location>
        <begin position="52"/>
        <end position="69"/>
    </location>
</feature>
<evidence type="ECO:0000259" key="2">
    <source>
        <dbReference type="Pfam" id="PF01882"/>
    </source>
</evidence>
<sequence>MLYWFYRSGNLMNFFLRRRIRRAGIALLVMGILLSFLAGGRDPRRADAPGQLLGFGFALGVMALLSLPLRRARVRITRQLPEHATAGEPVRLTYHLTNLSRFTLHHAALVETPPDPRPSRAQFAIAREPGGEKRNAFDRVFAYHCWMWLCEIRILFDADESTRPLLLRRGASTTVTATIVPRRRGLIVLDDLRLLLPDPLGFYQRCLRTATPASTLAVLPARYPLPPFELPGSARFQAGGDAASRQTGPSGEFVALRDYQPGDPMRLIHWKSWARTGKPVVMELEDTFYPRHGLILDTFPEAGDEALFEAAVSVAASFVSAIDTHESLIDLMFISGREQVVTAGRGTGRAETLLEVLAGVESSPHPQFDSLRKLVLRHAEDLAGCLAVFAGWSPKRAELLARIHAAGISIAAIVVCEEEIPASVPGVRFVRRTQLGPDLMKLPPRF</sequence>
<dbReference type="PANTHER" id="PTHR34351">
    <property type="entry name" value="SLR1927 PROTEIN-RELATED"/>
    <property type="match status" value="1"/>
</dbReference>
<keyword evidence="1" id="KW-0812">Transmembrane</keyword>
<proteinExistence type="predicted"/>
<evidence type="ECO:0000313" key="4">
    <source>
        <dbReference type="Proteomes" id="UP001476282"/>
    </source>
</evidence>
<accession>A0ABP9UPR3</accession>
<dbReference type="Proteomes" id="UP001476282">
    <property type="component" value="Unassembled WGS sequence"/>
</dbReference>
<keyword evidence="4" id="KW-1185">Reference proteome</keyword>